<dbReference type="STRING" id="716816.BST96_04620"/>
<dbReference type="Proteomes" id="UP000193450">
    <property type="component" value="Chromosome"/>
</dbReference>
<name>A0A1X9ND52_9GAMM</name>
<evidence type="ECO:0000313" key="2">
    <source>
        <dbReference type="Proteomes" id="UP000193450"/>
    </source>
</evidence>
<sequence length="323" mass="37260">MSDDKKPSNWQQAITGEWHGYPSLFEADGTHVGYNKVSRASEFKDGRTTYWMETDFDAFGPLMTRFDLNTRFNFGVIDSDQDRIYTGPDFIGSGRPFGMMVDSNYYSPGWNVGLRTMNHVVPDLGIQVYSSQLFEGDTMVGVFNGIYCVSQDYATNPDTQKQVEDFLLQEKKLGRKAYNLPVKNEGKFTGEFEVYNDQQELIGHNKVTIHHKPINLVHSEQTIEIEGVINRKWTAMRTRTNNSHQFHGPDMFGNGFSYGRYLYSTRHSYAESFKLWSREAVVDSNYTQVCTWQFLESQKEKYMTHGTLTWEEGDEVLGAQYVE</sequence>
<proteinExistence type="predicted"/>
<keyword evidence="2" id="KW-1185">Reference proteome</keyword>
<protein>
    <submittedName>
        <fullName evidence="1">Uncharacterized protein</fullName>
    </submittedName>
</protein>
<accession>A0A1X9ND52</accession>
<evidence type="ECO:0000313" key="1">
    <source>
        <dbReference type="EMBL" id="ARN73459.1"/>
    </source>
</evidence>
<dbReference type="OrthoDB" id="4517547at2"/>
<reference evidence="1 2" key="1">
    <citation type="submission" date="2016-11" db="EMBL/GenBank/DDBJ databases">
        <title>Trade-off between light-utilization and light-protection in marine flavobacteria.</title>
        <authorList>
            <person name="Kumagai Y."/>
        </authorList>
    </citation>
    <scope>NUCLEOTIDE SEQUENCE [LARGE SCALE GENOMIC DNA]</scope>
    <source>
        <strain evidence="1 2">NBRC 107125</strain>
    </source>
</reference>
<gene>
    <name evidence="1" type="ORF">BST96_04620</name>
</gene>
<dbReference type="KEGG" id="osg:BST96_04620"/>
<dbReference type="RefSeq" id="WP_085757571.1">
    <property type="nucleotide sequence ID" value="NZ_CP019343.1"/>
</dbReference>
<organism evidence="1 2">
    <name type="scientific">Oceanicoccus sagamiensis</name>
    <dbReference type="NCBI Taxonomy" id="716816"/>
    <lineage>
        <taxon>Bacteria</taxon>
        <taxon>Pseudomonadati</taxon>
        <taxon>Pseudomonadota</taxon>
        <taxon>Gammaproteobacteria</taxon>
        <taxon>Cellvibrionales</taxon>
        <taxon>Spongiibacteraceae</taxon>
        <taxon>Oceanicoccus</taxon>
    </lineage>
</organism>
<dbReference type="EMBL" id="CP019343">
    <property type="protein sequence ID" value="ARN73459.1"/>
    <property type="molecule type" value="Genomic_DNA"/>
</dbReference>
<dbReference type="AlphaFoldDB" id="A0A1X9ND52"/>